<dbReference type="Pfam" id="PF02311">
    <property type="entry name" value="AraC_binding"/>
    <property type="match status" value="1"/>
</dbReference>
<dbReference type="Pfam" id="PF12833">
    <property type="entry name" value="HTH_18"/>
    <property type="match status" value="1"/>
</dbReference>
<reference evidence="5 6" key="1">
    <citation type="submission" date="2020-01" db="EMBL/GenBank/DDBJ databases">
        <title>Paenibacillus soybeanensis sp. nov. isolated from the nodules of soybean (Glycine max(L.) Merr).</title>
        <authorList>
            <person name="Wang H."/>
        </authorList>
    </citation>
    <scope>NUCLEOTIDE SEQUENCE [LARGE SCALE GENOMIC DNA]</scope>
    <source>
        <strain evidence="5 6">T1</strain>
    </source>
</reference>
<keyword evidence="3" id="KW-0804">Transcription</keyword>
<sequence>MNAKKTPLPSVIKEQGIRTVVAGHFNHPDSYAMRRPDGMSDWLLTYTLDGGGYFVIDGEERFCQAGDVTLMQPGVPHQYGTRKGGNWHFMWAHFTSRITETSLLPQEKLLVLAMDNESARERMQRAFRRILTDSIERGLYWGELCENAIREIVLLLARRLSKQFDPRIEEVRHLLSSRMQDPVRIEDLAREIGLSPSRLSHLYKESTGSSIIDSLNDMRIRQAALLLEHSGRQAAEVAEEVGYLNYNHFASQFRKRFGVNPRTYKNQDHS</sequence>
<protein>
    <submittedName>
        <fullName evidence="5">Helix-turn-helix domain-containing protein</fullName>
    </submittedName>
</protein>
<evidence type="ECO:0000259" key="4">
    <source>
        <dbReference type="PROSITE" id="PS01124"/>
    </source>
</evidence>
<dbReference type="Gene3D" id="1.10.10.60">
    <property type="entry name" value="Homeodomain-like"/>
    <property type="match status" value="1"/>
</dbReference>
<accession>A0ABW9XU45</accession>
<keyword evidence="1" id="KW-0805">Transcription regulation</keyword>
<dbReference type="PANTHER" id="PTHR43280">
    <property type="entry name" value="ARAC-FAMILY TRANSCRIPTIONAL REGULATOR"/>
    <property type="match status" value="1"/>
</dbReference>
<name>A0ABW9XU45_9BACL</name>
<feature type="domain" description="HTH araC/xylS-type" evidence="4">
    <location>
        <begin position="169"/>
        <end position="267"/>
    </location>
</feature>
<comment type="caution">
    <text evidence="5">The sequence shown here is derived from an EMBL/GenBank/DDBJ whole genome shotgun (WGS) entry which is preliminary data.</text>
</comment>
<gene>
    <name evidence="5" type="ORF">GT019_18370</name>
</gene>
<evidence type="ECO:0000313" key="5">
    <source>
        <dbReference type="EMBL" id="NBD25842.1"/>
    </source>
</evidence>
<dbReference type="InterPro" id="IPR037923">
    <property type="entry name" value="HTH-like"/>
</dbReference>
<evidence type="ECO:0000256" key="1">
    <source>
        <dbReference type="ARBA" id="ARBA00023015"/>
    </source>
</evidence>
<dbReference type="Gene3D" id="2.60.120.280">
    <property type="entry name" value="Regulatory protein AraC"/>
    <property type="match status" value="1"/>
</dbReference>
<dbReference type="SUPFAM" id="SSF46689">
    <property type="entry name" value="Homeodomain-like"/>
    <property type="match status" value="2"/>
</dbReference>
<dbReference type="SUPFAM" id="SSF51215">
    <property type="entry name" value="Regulatory protein AraC"/>
    <property type="match status" value="1"/>
</dbReference>
<dbReference type="PANTHER" id="PTHR43280:SF2">
    <property type="entry name" value="HTH-TYPE TRANSCRIPTIONAL REGULATOR EXSA"/>
    <property type="match status" value="1"/>
</dbReference>
<evidence type="ECO:0000256" key="3">
    <source>
        <dbReference type="ARBA" id="ARBA00023163"/>
    </source>
</evidence>
<dbReference type="InterPro" id="IPR009057">
    <property type="entry name" value="Homeodomain-like_sf"/>
</dbReference>
<keyword evidence="2" id="KW-0238">DNA-binding</keyword>
<dbReference type="EMBL" id="JAAAMV010000017">
    <property type="protein sequence ID" value="NBD25842.1"/>
    <property type="molecule type" value="Genomic_DNA"/>
</dbReference>
<dbReference type="PROSITE" id="PS01124">
    <property type="entry name" value="HTH_ARAC_FAMILY_2"/>
    <property type="match status" value="1"/>
</dbReference>
<dbReference type="SMART" id="SM00342">
    <property type="entry name" value="HTH_ARAC"/>
    <property type="match status" value="1"/>
</dbReference>
<dbReference type="RefSeq" id="WP_161744648.1">
    <property type="nucleotide sequence ID" value="NZ_JAAAMV010000017.1"/>
</dbReference>
<organism evidence="5 6">
    <name type="scientific">Paenibacillus glycinis</name>
    <dbReference type="NCBI Taxonomy" id="2697035"/>
    <lineage>
        <taxon>Bacteria</taxon>
        <taxon>Bacillati</taxon>
        <taxon>Bacillota</taxon>
        <taxon>Bacilli</taxon>
        <taxon>Bacillales</taxon>
        <taxon>Paenibacillaceae</taxon>
        <taxon>Paenibacillus</taxon>
    </lineage>
</organism>
<evidence type="ECO:0000256" key="2">
    <source>
        <dbReference type="ARBA" id="ARBA00023125"/>
    </source>
</evidence>
<evidence type="ECO:0000313" key="6">
    <source>
        <dbReference type="Proteomes" id="UP000665561"/>
    </source>
</evidence>
<dbReference type="InterPro" id="IPR018060">
    <property type="entry name" value="HTH_AraC"/>
</dbReference>
<keyword evidence="6" id="KW-1185">Reference proteome</keyword>
<dbReference type="InterPro" id="IPR020449">
    <property type="entry name" value="Tscrpt_reg_AraC-type_HTH"/>
</dbReference>
<dbReference type="Proteomes" id="UP000665561">
    <property type="component" value="Unassembled WGS sequence"/>
</dbReference>
<dbReference type="InterPro" id="IPR003313">
    <property type="entry name" value="AraC-bd"/>
</dbReference>
<dbReference type="PRINTS" id="PR00032">
    <property type="entry name" value="HTHARAC"/>
</dbReference>
<proteinExistence type="predicted"/>